<protein>
    <recommendedName>
        <fullName evidence="5">CRISPR type III-B/RAMP module-associated protein Cmr5</fullName>
    </recommendedName>
</protein>
<evidence type="ECO:0000256" key="1">
    <source>
        <dbReference type="ARBA" id="ARBA00004496"/>
    </source>
</evidence>
<sequence>MTPTVDPISMAIDHILLLRDLVEKATANCKNKMRDKGDAIRRRAKDLPSMVYTVGLIPALTFYMSKIENSKLYTDLYKLLRNRDKKLGEQLAGNPSSDLCQEIGGKEAAGYTTLLALAAAALSEAGVANTDLSSLQNLAASLKSLREQGKEHYAARLLVEYLNEVKKLAEAFFAKG</sequence>
<reference evidence="6 9" key="1">
    <citation type="submission" date="2015-10" db="EMBL/GenBank/DDBJ databases">
        <title>Complete genome sequence of hyperthermophilic archaeon Pyrodictium delaneyi Su06.</title>
        <authorList>
            <person name="Jung J.-H."/>
            <person name="Lin J."/>
            <person name="Holden J.F."/>
            <person name="Park C.-S."/>
        </authorList>
    </citation>
    <scope>NUCLEOTIDE SEQUENCE [LARGE SCALE GENOMIC DNA]</scope>
    <source>
        <strain evidence="6 9">Su06</strain>
    </source>
</reference>
<dbReference type="NCBIfam" id="TIGR01881">
    <property type="entry name" value="cas_Cmr5"/>
    <property type="match status" value="1"/>
</dbReference>
<dbReference type="GeneID" id="26099700"/>
<evidence type="ECO:0000256" key="2">
    <source>
        <dbReference type="ARBA" id="ARBA00006161"/>
    </source>
</evidence>
<dbReference type="InterPro" id="IPR010160">
    <property type="entry name" value="CRISPR-assoc_prot_Cmr5"/>
</dbReference>
<dbReference type="Proteomes" id="UP000058613">
    <property type="component" value="Chromosome"/>
</dbReference>
<accession>A0A0P0N3T4</accession>
<evidence type="ECO:0000313" key="10">
    <source>
        <dbReference type="Proteomes" id="UP000196694"/>
    </source>
</evidence>
<proteinExistence type="inferred from homology"/>
<keyword evidence="4" id="KW-0051">Antiviral defense</keyword>
<comment type="similarity">
    <text evidence="2">Belongs to the CRISPR system Cmr5 family.</text>
</comment>
<dbReference type="AlphaFoldDB" id="A0A0P0N3T4"/>
<dbReference type="Pfam" id="PF09701">
    <property type="entry name" value="Cas_Cmr5"/>
    <property type="match status" value="1"/>
</dbReference>
<dbReference type="KEGG" id="pdl:Pyrde_1360"/>
<evidence type="ECO:0000313" key="9">
    <source>
        <dbReference type="Proteomes" id="UP000058613"/>
    </source>
</evidence>
<evidence type="ECO:0000313" key="7">
    <source>
        <dbReference type="EMBL" id="OWJ54495.1"/>
    </source>
</evidence>
<dbReference type="InterPro" id="IPR023101">
    <property type="entry name" value="AF1862-like_dom_sf"/>
</dbReference>
<dbReference type="RefSeq" id="WP_055409357.1">
    <property type="nucleotide sequence ID" value="NZ_CP013011.1"/>
</dbReference>
<evidence type="ECO:0000313" key="8">
    <source>
        <dbReference type="EMBL" id="OWJ54675.1"/>
    </source>
</evidence>
<dbReference type="Gene3D" id="1.10.520.30">
    <property type="entry name" value="AF1862-like domain"/>
    <property type="match status" value="1"/>
</dbReference>
<evidence type="ECO:0000256" key="3">
    <source>
        <dbReference type="ARBA" id="ARBA00022490"/>
    </source>
</evidence>
<dbReference type="STRING" id="1273541.Pyrde_1360"/>
<keyword evidence="3" id="KW-0963">Cytoplasm</keyword>
<evidence type="ECO:0000256" key="4">
    <source>
        <dbReference type="ARBA" id="ARBA00023118"/>
    </source>
</evidence>
<keyword evidence="10" id="KW-1185">Reference proteome</keyword>
<evidence type="ECO:0000313" key="6">
    <source>
        <dbReference type="EMBL" id="ALL01406.1"/>
    </source>
</evidence>
<dbReference type="OrthoDB" id="387016at2157"/>
<comment type="subcellular location">
    <subcellularLocation>
        <location evidence="1">Cytoplasm</location>
    </subcellularLocation>
</comment>
<dbReference type="EMBL" id="NCQP01000003">
    <property type="protein sequence ID" value="OWJ54675.1"/>
    <property type="molecule type" value="Genomic_DNA"/>
</dbReference>
<reference evidence="7 10" key="2">
    <citation type="submission" date="2017-05" db="EMBL/GenBank/DDBJ databases">
        <title>The draft genome of the hyperthermophilic archaeon 'Pyrodictium delaneyi strain Hulk', an iron and nitrate reducer, reveals the capacity for sulfate reduction.</title>
        <authorList>
            <person name="Demey L.M."/>
            <person name="Miller C."/>
            <person name="Manzella M."/>
            <person name="Reguera G."/>
            <person name="Kashefi K."/>
        </authorList>
    </citation>
    <scope>NUCLEOTIDE SEQUENCE [LARGE SCALE GENOMIC DNA]</scope>
    <source>
        <strain evidence="7 10">Hulk</strain>
    </source>
</reference>
<dbReference type="EMBL" id="CP013011">
    <property type="protein sequence ID" value="ALL01406.1"/>
    <property type="molecule type" value="Genomic_DNA"/>
</dbReference>
<evidence type="ECO:0000256" key="5">
    <source>
        <dbReference type="ARBA" id="ARBA00030001"/>
    </source>
</evidence>
<dbReference type="EMBL" id="NCQP01000005">
    <property type="protein sequence ID" value="OWJ54495.1"/>
    <property type="molecule type" value="Genomic_DNA"/>
</dbReference>
<dbReference type="SUPFAM" id="SSF158568">
    <property type="entry name" value="AF1862-like"/>
    <property type="match status" value="1"/>
</dbReference>
<organism evidence="6 9">
    <name type="scientific">Pyrodictium delaneyi</name>
    <dbReference type="NCBI Taxonomy" id="1273541"/>
    <lineage>
        <taxon>Archaea</taxon>
        <taxon>Thermoproteota</taxon>
        <taxon>Thermoprotei</taxon>
        <taxon>Desulfurococcales</taxon>
        <taxon>Pyrodictiaceae</taxon>
        <taxon>Pyrodictium</taxon>
    </lineage>
</organism>
<dbReference type="GO" id="GO:0051607">
    <property type="term" value="P:defense response to virus"/>
    <property type="evidence" value="ECO:0007669"/>
    <property type="project" value="UniProtKB-KW"/>
</dbReference>
<dbReference type="GO" id="GO:0005737">
    <property type="term" value="C:cytoplasm"/>
    <property type="evidence" value="ECO:0007669"/>
    <property type="project" value="UniProtKB-SubCell"/>
</dbReference>
<name>A0A0P0N3T4_9CREN</name>
<dbReference type="Proteomes" id="UP000196694">
    <property type="component" value="Unassembled WGS sequence"/>
</dbReference>
<gene>
    <name evidence="8" type="ORF">Pdsh_06565</name>
    <name evidence="7" type="ORF">Pdsh_06780</name>
    <name evidence="6" type="ORF">Pyrde_1360</name>
</gene>